<protein>
    <submittedName>
        <fullName evidence="3">Fimbrial assembly protein (PilN)</fullName>
    </submittedName>
</protein>
<organism evidence="3 5">
    <name type="scientific">Legionella quateirensis</name>
    <dbReference type="NCBI Taxonomy" id="45072"/>
    <lineage>
        <taxon>Bacteria</taxon>
        <taxon>Pseudomonadati</taxon>
        <taxon>Pseudomonadota</taxon>
        <taxon>Gammaproteobacteria</taxon>
        <taxon>Legionellales</taxon>
        <taxon>Legionellaceae</taxon>
        <taxon>Legionella</taxon>
    </lineage>
</organism>
<dbReference type="EMBL" id="LNYR01000012">
    <property type="protein sequence ID" value="KTD50722.1"/>
    <property type="molecule type" value="Genomic_DNA"/>
</dbReference>
<keyword evidence="1" id="KW-0472">Membrane</keyword>
<dbReference type="EMBL" id="UGOW01000001">
    <property type="protein sequence ID" value="STY18033.1"/>
    <property type="molecule type" value="Genomic_DNA"/>
</dbReference>
<keyword evidence="4" id="KW-1185">Reference proteome</keyword>
<evidence type="ECO:0000313" key="2">
    <source>
        <dbReference type="EMBL" id="KTD50722.1"/>
    </source>
</evidence>
<gene>
    <name evidence="2" type="ORF">Lqua_0949</name>
    <name evidence="3" type="ORF">NCTC12376_01848</name>
</gene>
<evidence type="ECO:0000313" key="4">
    <source>
        <dbReference type="Proteomes" id="UP000054639"/>
    </source>
</evidence>
<feature type="transmembrane region" description="Helical" evidence="1">
    <location>
        <begin position="20"/>
        <end position="40"/>
    </location>
</feature>
<dbReference type="STRING" id="45072.Lqua_0949"/>
<dbReference type="Proteomes" id="UP000254230">
    <property type="component" value="Unassembled WGS sequence"/>
</dbReference>
<accession>A0A378KTY1</accession>
<keyword evidence="1" id="KW-1133">Transmembrane helix</keyword>
<reference evidence="3 5" key="2">
    <citation type="submission" date="2018-06" db="EMBL/GenBank/DDBJ databases">
        <authorList>
            <consortium name="Pathogen Informatics"/>
            <person name="Doyle S."/>
        </authorList>
    </citation>
    <scope>NUCLEOTIDE SEQUENCE [LARGE SCALE GENOMIC DNA]</scope>
    <source>
        <strain evidence="3 5">NCTC12376</strain>
    </source>
</reference>
<dbReference type="InterPro" id="IPR007813">
    <property type="entry name" value="PilN"/>
</dbReference>
<keyword evidence="1" id="KW-0812">Transmembrane</keyword>
<name>A0A378KTY1_9GAMM</name>
<reference evidence="2 4" key="1">
    <citation type="submission" date="2015-11" db="EMBL/GenBank/DDBJ databases">
        <title>Genomic analysis of 38 Legionella species identifies large and diverse effector repertoires.</title>
        <authorList>
            <person name="Burstein D."/>
            <person name="Amaro F."/>
            <person name="Zusman T."/>
            <person name="Lifshitz Z."/>
            <person name="Cohen O."/>
            <person name="Gilbert J.A."/>
            <person name="Pupko T."/>
            <person name="Shuman H.A."/>
            <person name="Segal G."/>
        </authorList>
    </citation>
    <scope>NUCLEOTIDE SEQUENCE [LARGE SCALE GENOMIC DNA]</scope>
    <source>
        <strain evidence="2 4">ATCC 49507</strain>
    </source>
</reference>
<evidence type="ECO:0000256" key="1">
    <source>
        <dbReference type="SAM" id="Phobius"/>
    </source>
</evidence>
<dbReference type="AlphaFoldDB" id="A0A378KTY1"/>
<proteinExistence type="predicted"/>
<sequence>MIQTINFLRDLPKDNSRLSVTKMVWIVIGVTVFLFILSFFKGVRIHNLHRNLNELQQTLVTESQTYTELVKKYPLLSNNISLSNQIQALRIRLDERSADYAALEHLVVRPGFSEFMYALAQTVPPSLWFNQISINLESDSITLGGYAVRPDDVSVLMSRLMKTAAFNKTVFNLFYVKAISNRPYVKFSIATDDLGSEDDSEEPAKTDSGGK</sequence>
<dbReference type="Pfam" id="PF05137">
    <property type="entry name" value="PilN"/>
    <property type="match status" value="1"/>
</dbReference>
<dbReference type="Proteomes" id="UP000054639">
    <property type="component" value="Unassembled WGS sequence"/>
</dbReference>
<evidence type="ECO:0000313" key="3">
    <source>
        <dbReference type="EMBL" id="STY18033.1"/>
    </source>
</evidence>
<evidence type="ECO:0000313" key="5">
    <source>
        <dbReference type="Proteomes" id="UP000254230"/>
    </source>
</evidence>